<dbReference type="PROSITE" id="PS51014">
    <property type="entry name" value="COBK_CBIJ"/>
    <property type="match status" value="1"/>
</dbReference>
<gene>
    <name evidence="5" type="ORF">GCM10023329_11490</name>
</gene>
<dbReference type="Proteomes" id="UP001501147">
    <property type="component" value="Unassembled WGS sequence"/>
</dbReference>
<dbReference type="PANTHER" id="PTHR36925:SF1">
    <property type="entry name" value="COBALT-PRECORRIN-6A REDUCTASE"/>
    <property type="match status" value="1"/>
</dbReference>
<comment type="caution">
    <text evidence="5">The sequence shown here is derived from an EMBL/GenBank/DDBJ whole genome shotgun (WGS) entry which is preliminary data.</text>
</comment>
<keyword evidence="2" id="KW-0169">Cobalamin biosynthesis</keyword>
<protein>
    <submittedName>
        <fullName evidence="5">Cobalt-precorrin-6A reductase</fullName>
    </submittedName>
</protein>
<evidence type="ECO:0000313" key="6">
    <source>
        <dbReference type="Proteomes" id="UP001501147"/>
    </source>
</evidence>
<dbReference type="EMBL" id="BAABJV010000002">
    <property type="protein sequence ID" value="GAA4766896.1"/>
    <property type="molecule type" value="Genomic_DNA"/>
</dbReference>
<evidence type="ECO:0000313" key="5">
    <source>
        <dbReference type="EMBL" id="GAA4766896.1"/>
    </source>
</evidence>
<evidence type="ECO:0000256" key="1">
    <source>
        <dbReference type="ARBA" id="ARBA00004953"/>
    </source>
</evidence>
<organism evidence="5 6">
    <name type="scientific">Streptomyces sanyensis</name>
    <dbReference type="NCBI Taxonomy" id="568869"/>
    <lineage>
        <taxon>Bacteria</taxon>
        <taxon>Bacillati</taxon>
        <taxon>Actinomycetota</taxon>
        <taxon>Actinomycetes</taxon>
        <taxon>Kitasatosporales</taxon>
        <taxon>Streptomycetaceae</taxon>
        <taxon>Streptomyces</taxon>
    </lineage>
</organism>
<dbReference type="Pfam" id="PF02571">
    <property type="entry name" value="CbiJ"/>
    <property type="match status" value="1"/>
</dbReference>
<accession>A0ABP8ZX06</accession>
<dbReference type="PANTHER" id="PTHR36925">
    <property type="entry name" value="COBALT-PRECORRIN-6A REDUCTASE"/>
    <property type="match status" value="1"/>
</dbReference>
<sequence length="274" mass="28468">MPTEARQDPSPHPAPDPVPGARRPGRPGHVLVLGGTGEGRRLAELLHTGGVRVTSSLAGRVAAPRTPPGEVRIGGFGGPAGLADWLRAHAVDAVIDATHPFASAISFHAARAAAEAHVPLLGLRRPGWAPAEGDDWHPVGSLEEAARAVPGLGGRVFLTTGRMGLAAFASVDAAWFLVRSVDPPEGDRPPRMRLLLDRGPFTLDGEREVLARHRIDVLVTKDSGGAATAPKLAAAREAGVPVVIVRRPPVPEGVEVVPGPPEAAAWAREVLGRG</sequence>
<dbReference type="NCBIfam" id="NF005968">
    <property type="entry name" value="PRK08057.1-2"/>
    <property type="match status" value="1"/>
</dbReference>
<reference evidence="6" key="1">
    <citation type="journal article" date="2019" name="Int. J. Syst. Evol. Microbiol.">
        <title>The Global Catalogue of Microorganisms (GCM) 10K type strain sequencing project: providing services to taxonomists for standard genome sequencing and annotation.</title>
        <authorList>
            <consortium name="The Broad Institute Genomics Platform"/>
            <consortium name="The Broad Institute Genome Sequencing Center for Infectious Disease"/>
            <person name="Wu L."/>
            <person name="Ma J."/>
        </authorList>
    </citation>
    <scope>NUCLEOTIDE SEQUENCE [LARGE SCALE GENOMIC DNA]</scope>
    <source>
        <strain evidence="6">JCM 18324</strain>
    </source>
</reference>
<feature type="region of interest" description="Disordered" evidence="4">
    <location>
        <begin position="1"/>
        <end position="27"/>
    </location>
</feature>
<keyword evidence="3" id="KW-0560">Oxidoreductase</keyword>
<proteinExistence type="predicted"/>
<evidence type="ECO:0000256" key="2">
    <source>
        <dbReference type="ARBA" id="ARBA00022573"/>
    </source>
</evidence>
<comment type="pathway">
    <text evidence="1">Cofactor biosynthesis; adenosylcobalamin biosynthesis.</text>
</comment>
<name>A0ABP8ZX06_9ACTN</name>
<evidence type="ECO:0000256" key="3">
    <source>
        <dbReference type="ARBA" id="ARBA00023002"/>
    </source>
</evidence>
<evidence type="ECO:0000256" key="4">
    <source>
        <dbReference type="SAM" id="MobiDB-lite"/>
    </source>
</evidence>
<dbReference type="RefSeq" id="WP_345610176.1">
    <property type="nucleotide sequence ID" value="NZ_BAABJV010000002.1"/>
</dbReference>
<dbReference type="NCBIfam" id="TIGR00715">
    <property type="entry name" value="precor6x_red"/>
    <property type="match status" value="1"/>
</dbReference>
<dbReference type="InterPro" id="IPR003723">
    <property type="entry name" value="Precorrin-6x_reduct"/>
</dbReference>
<keyword evidence="6" id="KW-1185">Reference proteome</keyword>